<organism evidence="2 3">
    <name type="scientific">Elysia crispata</name>
    <name type="common">lettuce slug</name>
    <dbReference type="NCBI Taxonomy" id="231223"/>
    <lineage>
        <taxon>Eukaryota</taxon>
        <taxon>Metazoa</taxon>
        <taxon>Spiralia</taxon>
        <taxon>Lophotrochozoa</taxon>
        <taxon>Mollusca</taxon>
        <taxon>Gastropoda</taxon>
        <taxon>Heterobranchia</taxon>
        <taxon>Euthyneura</taxon>
        <taxon>Panpulmonata</taxon>
        <taxon>Sacoglossa</taxon>
        <taxon>Placobranchoidea</taxon>
        <taxon>Plakobranchidae</taxon>
        <taxon>Elysia</taxon>
    </lineage>
</organism>
<comment type="caution">
    <text evidence="2">The sequence shown here is derived from an EMBL/GenBank/DDBJ whole genome shotgun (WGS) entry which is preliminary data.</text>
</comment>
<dbReference type="AlphaFoldDB" id="A0AAE1D7G3"/>
<proteinExistence type="predicted"/>
<keyword evidence="1" id="KW-0472">Membrane</keyword>
<gene>
    <name evidence="2" type="ORF">RRG08_041983</name>
</gene>
<evidence type="ECO:0000256" key="1">
    <source>
        <dbReference type="SAM" id="Phobius"/>
    </source>
</evidence>
<protein>
    <submittedName>
        <fullName evidence="2">Uncharacterized protein</fullName>
    </submittedName>
</protein>
<sequence>MAGFVLYLLAGVMFSLFILDVDPKLNFLKKLAARKPVINKKFRLENHNAETFQNEAETQGHIHEHQFNMHGLLVELGGLTSDPVGK</sequence>
<keyword evidence="3" id="KW-1185">Reference proteome</keyword>
<name>A0AAE1D7G3_9GAST</name>
<feature type="transmembrane region" description="Helical" evidence="1">
    <location>
        <begin position="6"/>
        <end position="25"/>
    </location>
</feature>
<dbReference type="Proteomes" id="UP001283361">
    <property type="component" value="Unassembled WGS sequence"/>
</dbReference>
<dbReference type="EMBL" id="JAWDGP010005045">
    <property type="protein sequence ID" value="KAK3760142.1"/>
    <property type="molecule type" value="Genomic_DNA"/>
</dbReference>
<evidence type="ECO:0000313" key="2">
    <source>
        <dbReference type="EMBL" id="KAK3760142.1"/>
    </source>
</evidence>
<evidence type="ECO:0000313" key="3">
    <source>
        <dbReference type="Proteomes" id="UP001283361"/>
    </source>
</evidence>
<keyword evidence="1" id="KW-1133">Transmembrane helix</keyword>
<keyword evidence="1" id="KW-0812">Transmembrane</keyword>
<reference evidence="2" key="1">
    <citation type="journal article" date="2023" name="G3 (Bethesda)">
        <title>A reference genome for the long-term kleptoplast-retaining sea slug Elysia crispata morphotype clarki.</title>
        <authorList>
            <person name="Eastman K.E."/>
            <person name="Pendleton A.L."/>
            <person name="Shaikh M.A."/>
            <person name="Suttiyut T."/>
            <person name="Ogas R."/>
            <person name="Tomko P."/>
            <person name="Gavelis G."/>
            <person name="Widhalm J.R."/>
            <person name="Wisecaver J.H."/>
        </authorList>
    </citation>
    <scope>NUCLEOTIDE SEQUENCE</scope>
    <source>
        <strain evidence="2">ECLA1</strain>
    </source>
</reference>
<accession>A0AAE1D7G3</accession>